<dbReference type="GO" id="GO:0034040">
    <property type="term" value="F:ATPase-coupled lipid transmembrane transporter activity"/>
    <property type="evidence" value="ECO:0007669"/>
    <property type="project" value="TreeGrafter"/>
</dbReference>
<dbReference type="Gene3D" id="1.20.1560.10">
    <property type="entry name" value="ABC transporter type 1, transmembrane domain"/>
    <property type="match status" value="1"/>
</dbReference>
<dbReference type="OrthoDB" id="9806127at2"/>
<dbReference type="Proteomes" id="UP000070810">
    <property type="component" value="Unassembled WGS sequence"/>
</dbReference>
<dbReference type="PANTHER" id="PTHR24221">
    <property type="entry name" value="ATP-BINDING CASSETTE SUB-FAMILY B"/>
    <property type="match status" value="1"/>
</dbReference>
<dbReference type="Pfam" id="PF00664">
    <property type="entry name" value="ABC_membrane"/>
    <property type="match status" value="1"/>
</dbReference>
<evidence type="ECO:0000313" key="11">
    <source>
        <dbReference type="EMBL" id="KTR86990.1"/>
    </source>
</evidence>
<dbReference type="PROSITE" id="PS00211">
    <property type="entry name" value="ABC_TRANSPORTER_1"/>
    <property type="match status" value="1"/>
</dbReference>
<evidence type="ECO:0000313" key="12">
    <source>
        <dbReference type="Proteomes" id="UP000070810"/>
    </source>
</evidence>
<dbReference type="InterPro" id="IPR003593">
    <property type="entry name" value="AAA+_ATPase"/>
</dbReference>
<dbReference type="EMBL" id="LDRK01000011">
    <property type="protein sequence ID" value="KTR86990.1"/>
    <property type="molecule type" value="Genomic_DNA"/>
</dbReference>
<evidence type="ECO:0000256" key="2">
    <source>
        <dbReference type="ARBA" id="ARBA00022692"/>
    </source>
</evidence>
<dbReference type="GO" id="GO:0005886">
    <property type="term" value="C:plasma membrane"/>
    <property type="evidence" value="ECO:0007669"/>
    <property type="project" value="UniProtKB-SubCell"/>
</dbReference>
<feature type="transmembrane region" description="Helical" evidence="8">
    <location>
        <begin position="74"/>
        <end position="101"/>
    </location>
</feature>
<evidence type="ECO:0000256" key="3">
    <source>
        <dbReference type="ARBA" id="ARBA00022741"/>
    </source>
</evidence>
<dbReference type="GO" id="GO:0005524">
    <property type="term" value="F:ATP binding"/>
    <property type="evidence" value="ECO:0007669"/>
    <property type="project" value="UniProtKB-KW"/>
</dbReference>
<evidence type="ECO:0000256" key="4">
    <source>
        <dbReference type="ARBA" id="ARBA00022840"/>
    </source>
</evidence>
<dbReference type="SUPFAM" id="SSF90123">
    <property type="entry name" value="ABC transporter transmembrane region"/>
    <property type="match status" value="1"/>
</dbReference>
<organism evidence="11 12">
    <name type="scientific">Leucobacter chromiiresistens</name>
    <dbReference type="NCBI Taxonomy" id="1079994"/>
    <lineage>
        <taxon>Bacteria</taxon>
        <taxon>Bacillati</taxon>
        <taxon>Actinomycetota</taxon>
        <taxon>Actinomycetes</taxon>
        <taxon>Micrococcales</taxon>
        <taxon>Microbacteriaceae</taxon>
        <taxon>Leucobacter</taxon>
    </lineage>
</organism>
<dbReference type="GO" id="GO:0016887">
    <property type="term" value="F:ATP hydrolysis activity"/>
    <property type="evidence" value="ECO:0007669"/>
    <property type="project" value="InterPro"/>
</dbReference>
<sequence length="635" mass="67620">MTVLIRILKFTRTLAPYYAGIMLAAVVVTAAGLAVPFITGRATDVISSAVGAASAAGGAASGADSASGGVQTTIASVILLAVALLAVSLIEAGVGNIGGYWGDVMSAKMRTILSTRYFEQLLALPQRYYDNELTGTIVARLNRSISEITNFMKSFSNMFVTLILTTIAVLAISAWYYWPLAVLLAIAYPVYLWLTALTSRRWQRLEGDKNVHVDVASGRFAEVVGQMRVVKSFVSERRELDAFDSRFRATESLTAEQSRHWHRMDALRQGVLHAIFFGLYAIIFVRTVLGFFSLGEMVMLVQLMAMARQPVTSLSWVVDTAQRAIAGSKSYFEVMDLDPAAVDGGGSRPTEADAPSGAPGAPRAPRASAAAASAAADAGAAPPAISFQGVHFGYDDDADVLSDVSFDIAPGERVAFVGESGGGKTTLTNLLMGLYGVRSGAIRVAGAGADLDALRHRIGVVFQEPALFSGTVAENIAYGRPDATREEIEEAARRAAVDGFVQKFERGYDTLIGERGVKLSGGQKQRIAVARAMLKDAPILVLDEATSALDTKSERLVQAGLEALMAGRTTLIIAHRLSTIAEVDRIVTLRDGRIDEIGTPAELAVSGGIYAELLALQASPAASRRKLMREFDVIG</sequence>
<proteinExistence type="predicted"/>
<dbReference type="PROSITE" id="PS50893">
    <property type="entry name" value="ABC_TRANSPORTER_2"/>
    <property type="match status" value="1"/>
</dbReference>
<feature type="region of interest" description="Disordered" evidence="7">
    <location>
        <begin position="343"/>
        <end position="365"/>
    </location>
</feature>
<evidence type="ECO:0000256" key="1">
    <source>
        <dbReference type="ARBA" id="ARBA00004651"/>
    </source>
</evidence>
<dbReference type="InterPro" id="IPR003439">
    <property type="entry name" value="ABC_transporter-like_ATP-bd"/>
</dbReference>
<dbReference type="AlphaFoldDB" id="A0A147ERD7"/>
<dbReference type="FunFam" id="3.40.50.300:FF:000218">
    <property type="entry name" value="Multidrug ABC transporter ATP-binding protein"/>
    <property type="match status" value="1"/>
</dbReference>
<dbReference type="InterPro" id="IPR017871">
    <property type="entry name" value="ABC_transporter-like_CS"/>
</dbReference>
<name>A0A147ERD7_9MICO</name>
<dbReference type="SUPFAM" id="SSF52540">
    <property type="entry name" value="P-loop containing nucleoside triphosphate hydrolases"/>
    <property type="match status" value="1"/>
</dbReference>
<protein>
    <submittedName>
        <fullName evidence="11">Iron ABC transporter ATP-binding protein</fullName>
    </submittedName>
</protein>
<dbReference type="InterPro" id="IPR027417">
    <property type="entry name" value="P-loop_NTPase"/>
</dbReference>
<feature type="domain" description="ABC transporter" evidence="9">
    <location>
        <begin position="385"/>
        <end position="616"/>
    </location>
</feature>
<dbReference type="InterPro" id="IPR011527">
    <property type="entry name" value="ABC1_TM_dom"/>
</dbReference>
<evidence type="ECO:0000259" key="10">
    <source>
        <dbReference type="PROSITE" id="PS50929"/>
    </source>
</evidence>
<dbReference type="InterPro" id="IPR039421">
    <property type="entry name" value="Type_1_exporter"/>
</dbReference>
<keyword evidence="12" id="KW-1185">Reference proteome</keyword>
<accession>A0A147ERD7</accession>
<comment type="subcellular location">
    <subcellularLocation>
        <location evidence="1">Cell membrane</location>
        <topology evidence="1">Multi-pass membrane protein</topology>
    </subcellularLocation>
</comment>
<dbReference type="CDD" id="cd07346">
    <property type="entry name" value="ABC_6TM_exporters"/>
    <property type="match status" value="1"/>
</dbReference>
<dbReference type="PATRIC" id="fig|1079994.3.peg.267"/>
<evidence type="ECO:0000256" key="7">
    <source>
        <dbReference type="SAM" id="MobiDB-lite"/>
    </source>
</evidence>
<dbReference type="SMART" id="SM00382">
    <property type="entry name" value="AAA"/>
    <property type="match status" value="1"/>
</dbReference>
<dbReference type="InterPro" id="IPR036640">
    <property type="entry name" value="ABC1_TM_sf"/>
</dbReference>
<keyword evidence="6 8" id="KW-0472">Membrane</keyword>
<feature type="transmembrane region" description="Helical" evidence="8">
    <location>
        <begin position="176"/>
        <end position="194"/>
    </location>
</feature>
<evidence type="ECO:0000256" key="5">
    <source>
        <dbReference type="ARBA" id="ARBA00022989"/>
    </source>
</evidence>
<keyword evidence="5 8" id="KW-1133">Transmembrane helix</keyword>
<feature type="transmembrane region" description="Helical" evidence="8">
    <location>
        <begin position="271"/>
        <end position="294"/>
    </location>
</feature>
<keyword evidence="4 11" id="KW-0067">ATP-binding</keyword>
<dbReference type="PANTHER" id="PTHR24221:SF646">
    <property type="entry name" value="HAEMOLYSIN SECRETION ATP-BINDING PROTEIN"/>
    <property type="match status" value="1"/>
</dbReference>
<feature type="transmembrane region" description="Helical" evidence="8">
    <location>
        <begin position="150"/>
        <end position="170"/>
    </location>
</feature>
<keyword evidence="3" id="KW-0547">Nucleotide-binding</keyword>
<evidence type="ECO:0000256" key="6">
    <source>
        <dbReference type="ARBA" id="ARBA00023136"/>
    </source>
</evidence>
<dbReference type="Gene3D" id="3.40.50.300">
    <property type="entry name" value="P-loop containing nucleotide triphosphate hydrolases"/>
    <property type="match status" value="1"/>
</dbReference>
<feature type="domain" description="ABC transmembrane type-1" evidence="10">
    <location>
        <begin position="19"/>
        <end position="323"/>
    </location>
</feature>
<comment type="caution">
    <text evidence="11">The sequence shown here is derived from an EMBL/GenBank/DDBJ whole genome shotgun (WGS) entry which is preliminary data.</text>
</comment>
<reference evidence="11 12" key="1">
    <citation type="journal article" date="2016" name="Front. Microbiol.">
        <title>Genomic Resource of Rice Seed Associated Bacteria.</title>
        <authorList>
            <person name="Midha S."/>
            <person name="Bansal K."/>
            <person name="Sharma S."/>
            <person name="Kumar N."/>
            <person name="Patil P.P."/>
            <person name="Chaudhry V."/>
            <person name="Patil P.B."/>
        </authorList>
    </citation>
    <scope>NUCLEOTIDE SEQUENCE [LARGE SCALE GENOMIC DNA]</scope>
    <source>
        <strain evidence="11 12">NS354</strain>
    </source>
</reference>
<dbReference type="PROSITE" id="PS50929">
    <property type="entry name" value="ABC_TM1F"/>
    <property type="match status" value="1"/>
</dbReference>
<dbReference type="GO" id="GO:0140359">
    <property type="term" value="F:ABC-type transporter activity"/>
    <property type="evidence" value="ECO:0007669"/>
    <property type="project" value="InterPro"/>
</dbReference>
<evidence type="ECO:0000256" key="8">
    <source>
        <dbReference type="SAM" id="Phobius"/>
    </source>
</evidence>
<feature type="transmembrane region" description="Helical" evidence="8">
    <location>
        <begin position="15"/>
        <end position="38"/>
    </location>
</feature>
<gene>
    <name evidence="11" type="ORF">NS354_02380</name>
</gene>
<dbReference type="RefSeq" id="WP_058593009.1">
    <property type="nucleotide sequence ID" value="NZ_LDRK01000011.1"/>
</dbReference>
<dbReference type="Pfam" id="PF00005">
    <property type="entry name" value="ABC_tran"/>
    <property type="match status" value="1"/>
</dbReference>
<evidence type="ECO:0000259" key="9">
    <source>
        <dbReference type="PROSITE" id="PS50893"/>
    </source>
</evidence>
<feature type="compositionally biased region" description="Low complexity" evidence="7">
    <location>
        <begin position="352"/>
        <end position="365"/>
    </location>
</feature>
<keyword evidence="2 8" id="KW-0812">Transmembrane</keyword>